<accession>A0A3R9KJC4</accession>
<reference evidence="1 2" key="1">
    <citation type="submission" date="2018-11" db="EMBL/GenBank/DDBJ databases">
        <title>Species Designations Belie Phenotypic and Genotypic Heterogeneity in Oral Streptococci.</title>
        <authorList>
            <person name="Velsko I."/>
        </authorList>
    </citation>
    <scope>NUCLEOTIDE SEQUENCE [LARGE SCALE GENOMIC DNA]</scope>
    <source>
        <strain evidence="1 2">BCC22</strain>
    </source>
</reference>
<evidence type="ECO:0000313" key="2">
    <source>
        <dbReference type="Proteomes" id="UP000271520"/>
    </source>
</evidence>
<comment type="caution">
    <text evidence="1">The sequence shown here is derived from an EMBL/GenBank/DDBJ whole genome shotgun (WGS) entry which is preliminary data.</text>
</comment>
<dbReference type="AlphaFoldDB" id="A0A3R9KJC4"/>
<sequence>MNILLKNTFFQDCYNTLADCSIDDSDKDNIVKMINESFEYAGDQVINFDSVKTKFCRQFNKSYKAFKSADCLIYNHNNGKYVIVEFKNGKVTHVKDKLKDSLHVFNDILGKNLDFCRSECEYIVVYNYEKNQQYVNQEINKEYKDGAIEEGYKEIFDAIFKLAEKEIYLFGVSLMKGICVSDVHTYDIEQFKNYYTKNCCLK</sequence>
<evidence type="ECO:0000313" key="1">
    <source>
        <dbReference type="EMBL" id="RSJ88459.1"/>
    </source>
</evidence>
<protein>
    <submittedName>
        <fullName evidence="1">Uncharacterized protein</fullName>
    </submittedName>
</protein>
<dbReference type="RefSeq" id="WP_125410262.1">
    <property type="nucleotide sequence ID" value="NZ_RJPW01000032.1"/>
</dbReference>
<organism evidence="1 2">
    <name type="scientific">Streptococcus mitis</name>
    <dbReference type="NCBI Taxonomy" id="28037"/>
    <lineage>
        <taxon>Bacteria</taxon>
        <taxon>Bacillati</taxon>
        <taxon>Bacillota</taxon>
        <taxon>Bacilli</taxon>
        <taxon>Lactobacillales</taxon>
        <taxon>Streptococcaceae</taxon>
        <taxon>Streptococcus</taxon>
        <taxon>Streptococcus mitis group</taxon>
    </lineage>
</organism>
<dbReference type="EMBL" id="RJPW01000032">
    <property type="protein sequence ID" value="RSJ88459.1"/>
    <property type="molecule type" value="Genomic_DNA"/>
</dbReference>
<proteinExistence type="predicted"/>
<gene>
    <name evidence="1" type="ORF">D8788_09630</name>
</gene>
<name>A0A3R9KJC4_STRMT</name>
<dbReference type="Proteomes" id="UP000271520">
    <property type="component" value="Unassembled WGS sequence"/>
</dbReference>